<accession>A0A0F9N6V1</accession>
<dbReference type="Gene3D" id="2.60.120.200">
    <property type="match status" value="1"/>
</dbReference>
<evidence type="ECO:0000256" key="1">
    <source>
        <dbReference type="SAM" id="Phobius"/>
    </source>
</evidence>
<protein>
    <submittedName>
        <fullName evidence="2">Uncharacterized protein</fullName>
    </submittedName>
</protein>
<evidence type="ECO:0000313" key="2">
    <source>
        <dbReference type="EMBL" id="KKN07602.1"/>
    </source>
</evidence>
<sequence>MSILNKKKIKKLIILINFLITPIIFNSIFTLNSFSKSQVDNNNDFNNDGFNKGGEIKISKPVSQQIWWNKSFQWRNPIITTNPYNIDLTDYMTYIRINHTALVEPGKIQDDLGDIRVVENGQLRNYYFKTLYPSGDYAFIWFETDINANCAEDDIYLYYGNNQVGPSAVYYKIERAGIHWWGFEEVSNSSTEDSVGNIVGTLNNLDADDWEDGLIEDYSLDFDSSNNEYIQLASDPLPSGQFSISLWFNADSIDGTIFDMTQNPVYFYIGLRNSRIEWYYEDSDDAEVQLNYEFPISPTSKWYHVVVTGG</sequence>
<dbReference type="InterPro" id="IPR013320">
    <property type="entry name" value="ConA-like_dom_sf"/>
</dbReference>
<keyword evidence="1" id="KW-0472">Membrane</keyword>
<name>A0A0F9N6V1_9ZZZZ</name>
<dbReference type="AlphaFoldDB" id="A0A0F9N6V1"/>
<feature type="transmembrane region" description="Helical" evidence="1">
    <location>
        <begin position="12"/>
        <end position="31"/>
    </location>
</feature>
<keyword evidence="1" id="KW-1133">Transmembrane helix</keyword>
<keyword evidence="1" id="KW-0812">Transmembrane</keyword>
<dbReference type="SUPFAM" id="SSF49899">
    <property type="entry name" value="Concanavalin A-like lectins/glucanases"/>
    <property type="match status" value="1"/>
</dbReference>
<reference evidence="2" key="1">
    <citation type="journal article" date="2015" name="Nature">
        <title>Complex archaea that bridge the gap between prokaryotes and eukaryotes.</title>
        <authorList>
            <person name="Spang A."/>
            <person name="Saw J.H."/>
            <person name="Jorgensen S.L."/>
            <person name="Zaremba-Niedzwiedzka K."/>
            <person name="Martijn J."/>
            <person name="Lind A.E."/>
            <person name="van Eijk R."/>
            <person name="Schleper C."/>
            <person name="Guy L."/>
            <person name="Ettema T.J."/>
        </authorList>
    </citation>
    <scope>NUCLEOTIDE SEQUENCE</scope>
</reference>
<dbReference type="EMBL" id="LAZR01004550">
    <property type="protein sequence ID" value="KKN07602.1"/>
    <property type="molecule type" value="Genomic_DNA"/>
</dbReference>
<comment type="caution">
    <text evidence="2">The sequence shown here is derived from an EMBL/GenBank/DDBJ whole genome shotgun (WGS) entry which is preliminary data.</text>
</comment>
<gene>
    <name evidence="2" type="ORF">LCGC14_1065240</name>
</gene>
<dbReference type="Pfam" id="PF13385">
    <property type="entry name" value="Laminin_G_3"/>
    <property type="match status" value="1"/>
</dbReference>
<organism evidence="2">
    <name type="scientific">marine sediment metagenome</name>
    <dbReference type="NCBI Taxonomy" id="412755"/>
    <lineage>
        <taxon>unclassified sequences</taxon>
        <taxon>metagenomes</taxon>
        <taxon>ecological metagenomes</taxon>
    </lineage>
</organism>
<proteinExistence type="predicted"/>